<dbReference type="Gene3D" id="1.50.10.10">
    <property type="match status" value="1"/>
</dbReference>
<comment type="caution">
    <text evidence="2">The sequence shown here is derived from an EMBL/GenBank/DDBJ whole genome shotgun (WGS) entry which is preliminary data.</text>
</comment>
<dbReference type="Proteomes" id="UP000287352">
    <property type="component" value="Unassembled WGS sequence"/>
</dbReference>
<dbReference type="AlphaFoldDB" id="A0A402AAN6"/>
<gene>
    <name evidence="2" type="ORF">KTT_59650</name>
</gene>
<name>A0A402AAN6_9CHLR</name>
<dbReference type="InterPro" id="IPR054491">
    <property type="entry name" value="MGH1-like_GH"/>
</dbReference>
<dbReference type="InterPro" id="IPR012341">
    <property type="entry name" value="6hp_glycosidase-like_sf"/>
</dbReference>
<dbReference type="GO" id="GO:0005975">
    <property type="term" value="P:carbohydrate metabolic process"/>
    <property type="evidence" value="ECO:0007669"/>
    <property type="project" value="InterPro"/>
</dbReference>
<dbReference type="InterPro" id="IPR008928">
    <property type="entry name" value="6-hairpin_glycosidase_sf"/>
</dbReference>
<dbReference type="RefSeq" id="WP_126583489.1">
    <property type="nucleotide sequence ID" value="NZ_BIFR01000002.1"/>
</dbReference>
<dbReference type="SUPFAM" id="SSF48208">
    <property type="entry name" value="Six-hairpin glycosidases"/>
    <property type="match status" value="1"/>
</dbReference>
<dbReference type="Pfam" id="PF22422">
    <property type="entry name" value="MGH1-like_GH"/>
    <property type="match status" value="1"/>
</dbReference>
<dbReference type="OrthoDB" id="9759959at2"/>
<reference evidence="3" key="1">
    <citation type="submission" date="2018-12" db="EMBL/GenBank/DDBJ databases">
        <title>Tengunoibacter tsumagoiensis gen. nov., sp. nov., Dictyobacter kobayashii sp. nov., D. alpinus sp. nov., and D. joshuensis sp. nov. and description of Dictyobacteraceae fam. nov. within the order Ktedonobacterales isolated from Tengu-no-mugimeshi.</title>
        <authorList>
            <person name="Wang C.M."/>
            <person name="Zheng Y."/>
            <person name="Sakai Y."/>
            <person name="Toyoda A."/>
            <person name="Minakuchi Y."/>
            <person name="Abe K."/>
            <person name="Yokota A."/>
            <person name="Yabe S."/>
        </authorList>
    </citation>
    <scope>NUCLEOTIDE SEQUENCE [LARGE SCALE GENOMIC DNA]</scope>
    <source>
        <strain evidence="3">Uno3</strain>
    </source>
</reference>
<accession>A0A402AAN6</accession>
<dbReference type="EMBL" id="BIFR01000002">
    <property type="protein sequence ID" value="GCE16106.1"/>
    <property type="molecule type" value="Genomic_DNA"/>
</dbReference>
<proteinExistence type="predicted"/>
<evidence type="ECO:0000313" key="3">
    <source>
        <dbReference type="Proteomes" id="UP000287352"/>
    </source>
</evidence>
<sequence>MVSSIRSQDLSSTWPEEQNFSQVFLSTGDLTLDSAFRIALGDIVGNIIPFQDGLLPQPEYALMAGLDYTTPWTRDTAINTWNGVGILYPRVTYHTLLSVLKREHETVLIGGQYWDAIIWSIGAWSQYLSTGDRDFLALSFAATRDSLLFFEQQEFDTTLSLFRGPAVYGDGVAAYPDRYAQTERGSSSILDWPASHRQDASQPGFGLPMHTLSTNCVYYQAYVVLEQMATELGLPVDPVWKQKAQQLKRAINEHFWNPATGTYRYLVDAFGNSEEQEGMGLALALLFGVADREQVAAILRNHHGTEQGFPCIWPPFERYSRADGQSFGRHCGVIWPHIQGLWAHAVAEQRRADLFAHELYTLAQHAYRDSQFAEIYHPLTGVIYGGLQEGHHGNTAEHLARPSGHFLEWKSCSRQTWSASAYLRMILMGLFGLHLAVDGITFQPLLPPQLHKIRLSGLPYRAARLTIEVERSAAEPASFVNGQAFEHVHLPTDIQGDVHILLKVS</sequence>
<feature type="domain" description="Mannosylglycerate hydrolase MGH1-like glycoside hydrolase" evidence="1">
    <location>
        <begin position="123"/>
        <end position="385"/>
    </location>
</feature>
<protein>
    <recommendedName>
        <fullName evidence="1">Mannosylglycerate hydrolase MGH1-like glycoside hydrolase domain-containing protein</fullName>
    </recommendedName>
</protein>
<evidence type="ECO:0000313" key="2">
    <source>
        <dbReference type="EMBL" id="GCE16106.1"/>
    </source>
</evidence>
<keyword evidence="3" id="KW-1185">Reference proteome</keyword>
<evidence type="ECO:0000259" key="1">
    <source>
        <dbReference type="Pfam" id="PF22422"/>
    </source>
</evidence>
<organism evidence="2 3">
    <name type="scientific">Tengunoibacter tsumagoiensis</name>
    <dbReference type="NCBI Taxonomy" id="2014871"/>
    <lineage>
        <taxon>Bacteria</taxon>
        <taxon>Bacillati</taxon>
        <taxon>Chloroflexota</taxon>
        <taxon>Ktedonobacteria</taxon>
        <taxon>Ktedonobacterales</taxon>
        <taxon>Dictyobacteraceae</taxon>
        <taxon>Tengunoibacter</taxon>
    </lineage>
</organism>